<dbReference type="EMBL" id="QOIL01000013">
    <property type="protein sequence ID" value="RCG28655.1"/>
    <property type="molecule type" value="Genomic_DNA"/>
</dbReference>
<dbReference type="AlphaFoldDB" id="A0A367FG65"/>
<name>A0A367FG65_9ACTN</name>
<keyword evidence="3" id="KW-0472">Membrane</keyword>
<proteinExistence type="inferred from homology"/>
<comment type="caution">
    <text evidence="5">The sequence shown here is derived from an EMBL/GenBank/DDBJ whole genome shotgun (WGS) entry which is preliminary data.</text>
</comment>
<dbReference type="Proteomes" id="UP000253094">
    <property type="component" value="Unassembled WGS sequence"/>
</dbReference>
<dbReference type="PANTHER" id="PTHR33495:SF2">
    <property type="entry name" value="ANTI-SIGMA FACTOR ANTAGONIST TM_1081-RELATED"/>
    <property type="match status" value="1"/>
</dbReference>
<dbReference type="RefSeq" id="WP_114030984.1">
    <property type="nucleotide sequence ID" value="NZ_QOIL01000013.1"/>
</dbReference>
<protein>
    <recommendedName>
        <fullName evidence="2">Anti-sigma factor antagonist</fullName>
    </recommendedName>
</protein>
<dbReference type="InterPro" id="IPR003658">
    <property type="entry name" value="Anti-sigma_ant"/>
</dbReference>
<evidence type="ECO:0000256" key="3">
    <source>
        <dbReference type="SAM" id="Phobius"/>
    </source>
</evidence>
<evidence type="ECO:0000256" key="2">
    <source>
        <dbReference type="RuleBase" id="RU003749"/>
    </source>
</evidence>
<dbReference type="OrthoDB" id="3294096at2"/>
<dbReference type="NCBIfam" id="TIGR00377">
    <property type="entry name" value="ant_ant_sig"/>
    <property type="match status" value="1"/>
</dbReference>
<dbReference type="SUPFAM" id="SSF52091">
    <property type="entry name" value="SpoIIaa-like"/>
    <property type="match status" value="1"/>
</dbReference>
<dbReference type="CDD" id="cd07043">
    <property type="entry name" value="STAS_anti-anti-sigma_factors"/>
    <property type="match status" value="1"/>
</dbReference>
<keyword evidence="3" id="KW-1133">Transmembrane helix</keyword>
<gene>
    <name evidence="5" type="ORF">DQ384_23225</name>
</gene>
<keyword evidence="3" id="KW-0812">Transmembrane</keyword>
<evidence type="ECO:0000313" key="5">
    <source>
        <dbReference type="EMBL" id="RCG28655.1"/>
    </source>
</evidence>
<dbReference type="PROSITE" id="PS50801">
    <property type="entry name" value="STAS"/>
    <property type="match status" value="1"/>
</dbReference>
<dbReference type="Gene3D" id="3.30.750.24">
    <property type="entry name" value="STAS domain"/>
    <property type="match status" value="1"/>
</dbReference>
<evidence type="ECO:0000259" key="4">
    <source>
        <dbReference type="PROSITE" id="PS50801"/>
    </source>
</evidence>
<evidence type="ECO:0000256" key="1">
    <source>
        <dbReference type="ARBA" id="ARBA00009013"/>
    </source>
</evidence>
<dbReference type="InterPro" id="IPR036513">
    <property type="entry name" value="STAS_dom_sf"/>
</dbReference>
<reference evidence="5 6" key="1">
    <citation type="submission" date="2018-06" db="EMBL/GenBank/DDBJ databases">
        <title>Sphaerisporangium craniellae sp. nov., isolated from a marine sponge in the South China Sea.</title>
        <authorList>
            <person name="Li L."/>
        </authorList>
    </citation>
    <scope>NUCLEOTIDE SEQUENCE [LARGE SCALE GENOMIC DNA]</scope>
    <source>
        <strain evidence="5 6">CCTCC AA 208026</strain>
    </source>
</reference>
<feature type="domain" description="STAS" evidence="4">
    <location>
        <begin position="20"/>
        <end position="107"/>
    </location>
</feature>
<evidence type="ECO:0000313" key="6">
    <source>
        <dbReference type="Proteomes" id="UP000253094"/>
    </source>
</evidence>
<feature type="transmembrane region" description="Helical" evidence="3">
    <location>
        <begin position="48"/>
        <end position="70"/>
    </location>
</feature>
<keyword evidence="6" id="KW-1185">Reference proteome</keyword>
<organism evidence="5 6">
    <name type="scientific">Sphaerisporangium album</name>
    <dbReference type="NCBI Taxonomy" id="509200"/>
    <lineage>
        <taxon>Bacteria</taxon>
        <taxon>Bacillati</taxon>
        <taxon>Actinomycetota</taxon>
        <taxon>Actinomycetes</taxon>
        <taxon>Streptosporangiales</taxon>
        <taxon>Streptosporangiaceae</taxon>
        <taxon>Sphaerisporangium</taxon>
    </lineage>
</organism>
<comment type="similarity">
    <text evidence="1 2">Belongs to the anti-sigma-factor antagonist family.</text>
</comment>
<dbReference type="PANTHER" id="PTHR33495">
    <property type="entry name" value="ANTI-SIGMA FACTOR ANTAGONIST TM_1081-RELATED-RELATED"/>
    <property type="match status" value="1"/>
</dbReference>
<sequence length="107" mass="11338">MTVLDAYPHGRAGPSGPTSLYLTGTIDIFTSQALRERLLGALRSSTSLLILELSGVSFIDASGLAVLVGIQHRAKSMGITLALASPPPYMSRLLRVTGLDRSLRMAV</sequence>
<accession>A0A367FG65</accession>
<dbReference type="GO" id="GO:0043856">
    <property type="term" value="F:anti-sigma factor antagonist activity"/>
    <property type="evidence" value="ECO:0007669"/>
    <property type="project" value="InterPro"/>
</dbReference>
<dbReference type="Pfam" id="PF01740">
    <property type="entry name" value="STAS"/>
    <property type="match status" value="1"/>
</dbReference>
<dbReference type="InterPro" id="IPR002645">
    <property type="entry name" value="STAS_dom"/>
</dbReference>